<dbReference type="KEGG" id="slr:L21SP2_1984"/>
<evidence type="ECO:0000256" key="8">
    <source>
        <dbReference type="SAM" id="Phobius"/>
    </source>
</evidence>
<dbReference type="NCBIfam" id="TIGR01065">
    <property type="entry name" value="hlyIII"/>
    <property type="match status" value="1"/>
</dbReference>
<proteinExistence type="inferred from homology"/>
<feature type="transmembrane region" description="Helical" evidence="8">
    <location>
        <begin position="75"/>
        <end position="93"/>
    </location>
</feature>
<dbReference type="EMBL" id="CP006939">
    <property type="protein sequence ID" value="AHC15355.1"/>
    <property type="molecule type" value="Genomic_DNA"/>
</dbReference>
<dbReference type="STRING" id="1307761.L21SP2_1984"/>
<keyword evidence="4 8" id="KW-0812">Transmembrane</keyword>
<keyword evidence="3" id="KW-1003">Cell membrane</keyword>
<dbReference type="eggNOG" id="COG1272">
    <property type="taxonomic scope" value="Bacteria"/>
</dbReference>
<keyword evidence="5 8" id="KW-1133">Transmembrane helix</keyword>
<dbReference type="InterPro" id="IPR005744">
    <property type="entry name" value="Hy-lIII"/>
</dbReference>
<gene>
    <name evidence="9" type="ORF">L21SP2_1984</name>
</gene>
<evidence type="ECO:0000256" key="5">
    <source>
        <dbReference type="ARBA" id="ARBA00022989"/>
    </source>
</evidence>
<feature type="binding site" evidence="7">
    <location>
        <position position="212"/>
    </location>
    <ligand>
        <name>Zn(2+)</name>
        <dbReference type="ChEBI" id="CHEBI:29105"/>
    </ligand>
</feature>
<evidence type="ECO:0000256" key="2">
    <source>
        <dbReference type="ARBA" id="ARBA00008488"/>
    </source>
</evidence>
<feature type="binding site" evidence="7">
    <location>
        <position position="85"/>
    </location>
    <ligand>
        <name>Zn(2+)</name>
        <dbReference type="ChEBI" id="CHEBI:29105"/>
    </ligand>
</feature>
<protein>
    <submittedName>
        <fullName evidence="9">Putative membrane protein</fullName>
    </submittedName>
</protein>
<dbReference type="PATRIC" id="fig|1307761.3.peg.1977"/>
<reference evidence="9 10" key="1">
    <citation type="journal article" date="2015" name="Stand. Genomic Sci.">
        <title>Complete genome sequence and description of Salinispira pacifica gen. nov., sp. nov., a novel spirochaete isolated form a hypersaline microbial mat.</title>
        <authorList>
            <person name="Ben Hania W."/>
            <person name="Joseph M."/>
            <person name="Schumann P."/>
            <person name="Bunk B."/>
            <person name="Fiebig A."/>
            <person name="Sproer C."/>
            <person name="Klenk H.P."/>
            <person name="Fardeau M.L."/>
            <person name="Spring S."/>
        </authorList>
    </citation>
    <scope>NUCLEOTIDE SEQUENCE [LARGE SCALE GENOMIC DNA]</scope>
    <source>
        <strain evidence="9 10">L21-RPul-D2</strain>
    </source>
</reference>
<accession>V5WI96</accession>
<evidence type="ECO:0000256" key="1">
    <source>
        <dbReference type="ARBA" id="ARBA00004651"/>
    </source>
</evidence>
<keyword evidence="7" id="KW-0479">Metal-binding</keyword>
<dbReference type="Pfam" id="PF03006">
    <property type="entry name" value="HlyIII"/>
    <property type="match status" value="1"/>
</dbReference>
<feature type="transmembrane region" description="Helical" evidence="8">
    <location>
        <begin position="213"/>
        <end position="235"/>
    </location>
</feature>
<dbReference type="HOGENOM" id="CLU_051078_1_0_12"/>
<evidence type="ECO:0000313" key="10">
    <source>
        <dbReference type="Proteomes" id="UP000018680"/>
    </source>
</evidence>
<keyword evidence="6 8" id="KW-0472">Membrane</keyword>
<dbReference type="GO" id="GO:0046872">
    <property type="term" value="F:metal ion binding"/>
    <property type="evidence" value="ECO:0007669"/>
    <property type="project" value="UniProtKB-KW"/>
</dbReference>
<dbReference type="InterPro" id="IPR004254">
    <property type="entry name" value="AdipoR/HlyIII-related"/>
</dbReference>
<feature type="transmembrane region" description="Helical" evidence="8">
    <location>
        <begin position="158"/>
        <end position="175"/>
    </location>
</feature>
<dbReference type="RefSeq" id="WP_024268272.1">
    <property type="nucleotide sequence ID" value="NC_023035.1"/>
</dbReference>
<keyword evidence="7" id="KW-0862">Zinc</keyword>
<dbReference type="Proteomes" id="UP000018680">
    <property type="component" value="Chromosome"/>
</dbReference>
<evidence type="ECO:0000256" key="7">
    <source>
        <dbReference type="PIRSR" id="PIRSR604254-1"/>
    </source>
</evidence>
<feature type="transmembrane region" description="Helical" evidence="8">
    <location>
        <begin position="127"/>
        <end position="146"/>
    </location>
</feature>
<keyword evidence="10" id="KW-1185">Reference proteome</keyword>
<sequence length="236" mass="26109">MKSESGIQRLFSEKLCPDEIKHDGNSAIEEILNSLLHAIGAGMSIAGLVVLLLLSANNPSPWKYTAFSVYGSSQIILYLSSALLHASAPFPLLQRHFSRLDHASIYLLIAGTYTPITLVILRTPLGWTLFGIVWGLSIFGFIMKMWVVKKPNIVIDSLYIPLGWMILMAIGPLARTAPPGFLLWAIIGGVTYSLGFIFYAWKKLPYSHVIWHLFVLAGSIAFYLGFAIYIAPVAMH</sequence>
<evidence type="ECO:0000256" key="4">
    <source>
        <dbReference type="ARBA" id="ARBA00022692"/>
    </source>
</evidence>
<name>V5WI96_9SPIO</name>
<dbReference type="GO" id="GO:0005886">
    <property type="term" value="C:plasma membrane"/>
    <property type="evidence" value="ECO:0007669"/>
    <property type="project" value="UniProtKB-SubCell"/>
</dbReference>
<feature type="transmembrane region" description="Helical" evidence="8">
    <location>
        <begin position="105"/>
        <end position="121"/>
    </location>
</feature>
<feature type="binding site" evidence="7">
    <location>
        <position position="208"/>
    </location>
    <ligand>
        <name>Zn(2+)</name>
        <dbReference type="ChEBI" id="CHEBI:29105"/>
    </ligand>
</feature>
<feature type="transmembrane region" description="Helical" evidence="8">
    <location>
        <begin position="35"/>
        <end position="55"/>
    </location>
</feature>
<dbReference type="PANTHER" id="PTHR20855">
    <property type="entry name" value="ADIPOR/PROGESTIN RECEPTOR-RELATED"/>
    <property type="match status" value="1"/>
</dbReference>
<dbReference type="AlphaFoldDB" id="V5WI96"/>
<organism evidence="9 10">
    <name type="scientific">Salinispira pacifica</name>
    <dbReference type="NCBI Taxonomy" id="1307761"/>
    <lineage>
        <taxon>Bacteria</taxon>
        <taxon>Pseudomonadati</taxon>
        <taxon>Spirochaetota</taxon>
        <taxon>Spirochaetia</taxon>
        <taxon>Spirochaetales</taxon>
        <taxon>Spirochaetaceae</taxon>
        <taxon>Salinispira</taxon>
    </lineage>
</organism>
<evidence type="ECO:0000256" key="6">
    <source>
        <dbReference type="ARBA" id="ARBA00023136"/>
    </source>
</evidence>
<dbReference type="PANTHER" id="PTHR20855:SF3">
    <property type="entry name" value="LD03007P"/>
    <property type="match status" value="1"/>
</dbReference>
<comment type="similarity">
    <text evidence="2">Belongs to the UPF0073 (Hly-III) family.</text>
</comment>
<dbReference type="GO" id="GO:0140911">
    <property type="term" value="F:pore-forming activity"/>
    <property type="evidence" value="ECO:0007669"/>
    <property type="project" value="InterPro"/>
</dbReference>
<feature type="transmembrane region" description="Helical" evidence="8">
    <location>
        <begin position="181"/>
        <end position="201"/>
    </location>
</feature>
<evidence type="ECO:0000313" key="9">
    <source>
        <dbReference type="EMBL" id="AHC15355.1"/>
    </source>
</evidence>
<comment type="subcellular location">
    <subcellularLocation>
        <location evidence="1">Cell membrane</location>
        <topology evidence="1">Multi-pass membrane protein</topology>
    </subcellularLocation>
</comment>
<evidence type="ECO:0000256" key="3">
    <source>
        <dbReference type="ARBA" id="ARBA00022475"/>
    </source>
</evidence>